<proteinExistence type="predicted"/>
<keyword evidence="3" id="KW-1185">Reference proteome</keyword>
<evidence type="ECO:0000313" key="2">
    <source>
        <dbReference type="EMBL" id="MDT0329231.1"/>
    </source>
</evidence>
<evidence type="ECO:0000313" key="3">
    <source>
        <dbReference type="Proteomes" id="UP001183390"/>
    </source>
</evidence>
<dbReference type="RefSeq" id="WP_311511894.1">
    <property type="nucleotide sequence ID" value="NZ_JAVREP010000007.1"/>
</dbReference>
<reference evidence="3" key="1">
    <citation type="submission" date="2023-07" db="EMBL/GenBank/DDBJ databases">
        <title>30 novel species of actinomycetes from the DSMZ collection.</title>
        <authorList>
            <person name="Nouioui I."/>
        </authorList>
    </citation>
    <scope>NUCLEOTIDE SEQUENCE [LARGE SCALE GENOMIC DNA]</scope>
    <source>
        <strain evidence="3">DSM 44743</strain>
    </source>
</reference>
<organism evidence="2 3">
    <name type="scientific">Nocardiopsis lambiniae</name>
    <dbReference type="NCBI Taxonomy" id="3075539"/>
    <lineage>
        <taxon>Bacteria</taxon>
        <taxon>Bacillati</taxon>
        <taxon>Actinomycetota</taxon>
        <taxon>Actinomycetes</taxon>
        <taxon>Streptosporangiales</taxon>
        <taxon>Nocardiopsidaceae</taxon>
        <taxon>Nocardiopsis</taxon>
    </lineage>
</organism>
<feature type="region of interest" description="Disordered" evidence="1">
    <location>
        <begin position="39"/>
        <end position="71"/>
    </location>
</feature>
<feature type="region of interest" description="Disordered" evidence="1">
    <location>
        <begin position="1"/>
        <end position="27"/>
    </location>
</feature>
<protein>
    <submittedName>
        <fullName evidence="2">Uncharacterized protein</fullName>
    </submittedName>
</protein>
<accession>A0ABU2MAF2</accession>
<sequence length="381" mass="41736">MTQHTAIDGSTAPDQIPQPRFHRPNPDLAAAMECVRCQENGVTTPPGWPPKPPRRREGPPPPTPHPNRELPISTRKMDFLRDVWTYVASKPVGGDPDSRYLALVCALRGAIRGKVYLLGQDMRILRLEDPHAALSDLIASGWLVTTPERVIDSHPSDPALCDLPDVEGNPWDVGQGIRSRASGWVARSMGHKKMRKKPNRLRLVGTYLAARAEPGGRIRVPRVEVSVACALSGPDELTELLEWLARIEWIVSVRDDGAIVEARLGETTAWLAPTAPPPPTPPRVSPATTPLNVSVAERADRLLAERAAEVAHWVDGYRAAHGHGPSWSAVSEHFGWPLRSAPDHDVTQEIFDRLGRDGWLAGFGVPFGLRPGEALDRENAA</sequence>
<dbReference type="EMBL" id="JAVREP010000007">
    <property type="protein sequence ID" value="MDT0329231.1"/>
    <property type="molecule type" value="Genomic_DNA"/>
</dbReference>
<evidence type="ECO:0000256" key="1">
    <source>
        <dbReference type="SAM" id="MobiDB-lite"/>
    </source>
</evidence>
<gene>
    <name evidence="2" type="ORF">RM479_12495</name>
</gene>
<comment type="caution">
    <text evidence="2">The sequence shown here is derived from an EMBL/GenBank/DDBJ whole genome shotgun (WGS) entry which is preliminary data.</text>
</comment>
<dbReference type="Proteomes" id="UP001183390">
    <property type="component" value="Unassembled WGS sequence"/>
</dbReference>
<name>A0ABU2MAF2_9ACTN</name>